<dbReference type="GO" id="GO:0016746">
    <property type="term" value="F:acyltransferase activity"/>
    <property type="evidence" value="ECO:0007669"/>
    <property type="project" value="UniProtKB-KW"/>
</dbReference>
<protein>
    <submittedName>
        <fullName evidence="10">Acyl-phosphate glycerol 3-phosphate acyltransferase</fullName>
    </submittedName>
</protein>
<proteinExistence type="predicted"/>
<feature type="transmembrane region" description="Helical" evidence="8">
    <location>
        <begin position="7"/>
        <end position="28"/>
    </location>
</feature>
<evidence type="ECO:0000256" key="4">
    <source>
        <dbReference type="ARBA" id="ARBA00022989"/>
    </source>
</evidence>
<keyword evidence="4 8" id="KW-1133">Transmembrane helix</keyword>
<evidence type="ECO:0000256" key="7">
    <source>
        <dbReference type="ARBA" id="ARBA00023315"/>
    </source>
</evidence>
<gene>
    <name evidence="10" type="ORF">AVT10_11935</name>
</gene>
<evidence type="ECO:0000256" key="2">
    <source>
        <dbReference type="ARBA" id="ARBA00022679"/>
    </source>
</evidence>
<evidence type="ECO:0000256" key="8">
    <source>
        <dbReference type="SAM" id="Phobius"/>
    </source>
</evidence>
<keyword evidence="5" id="KW-0443">Lipid metabolism</keyword>
<evidence type="ECO:0000256" key="1">
    <source>
        <dbReference type="ARBA" id="ARBA00004370"/>
    </source>
</evidence>
<dbReference type="PANTHER" id="PTHR23063">
    <property type="entry name" value="PHOSPHOLIPID ACYLTRANSFERASE"/>
    <property type="match status" value="1"/>
</dbReference>
<dbReference type="Proteomes" id="UP000076609">
    <property type="component" value="Unassembled WGS sequence"/>
</dbReference>
<keyword evidence="11" id="KW-1185">Reference proteome</keyword>
<dbReference type="SMART" id="SM00563">
    <property type="entry name" value="PlsC"/>
    <property type="match status" value="1"/>
</dbReference>
<dbReference type="EMBL" id="LQQO01000007">
    <property type="protein sequence ID" value="KZE17172.1"/>
    <property type="molecule type" value="Genomic_DNA"/>
</dbReference>
<evidence type="ECO:0000313" key="11">
    <source>
        <dbReference type="Proteomes" id="UP000076609"/>
    </source>
</evidence>
<name>A0ABR5YF32_9SPHN</name>
<dbReference type="CDD" id="cd07989">
    <property type="entry name" value="LPLAT_AGPAT-like"/>
    <property type="match status" value="1"/>
</dbReference>
<dbReference type="Pfam" id="PF01553">
    <property type="entry name" value="Acyltransferase"/>
    <property type="match status" value="1"/>
</dbReference>
<organism evidence="10 11">
    <name type="scientific">Sphingomonas hankookensis</name>
    <dbReference type="NCBI Taxonomy" id="563996"/>
    <lineage>
        <taxon>Bacteria</taxon>
        <taxon>Pseudomonadati</taxon>
        <taxon>Pseudomonadota</taxon>
        <taxon>Alphaproteobacteria</taxon>
        <taxon>Sphingomonadales</taxon>
        <taxon>Sphingomonadaceae</taxon>
        <taxon>Sphingomonas</taxon>
    </lineage>
</organism>
<evidence type="ECO:0000256" key="6">
    <source>
        <dbReference type="ARBA" id="ARBA00023136"/>
    </source>
</evidence>
<keyword evidence="7 10" id="KW-0012">Acyltransferase</keyword>
<evidence type="ECO:0000313" key="10">
    <source>
        <dbReference type="EMBL" id="KZE17172.1"/>
    </source>
</evidence>
<reference evidence="11" key="1">
    <citation type="submission" date="2016-01" db="EMBL/GenBank/DDBJ databases">
        <title>Draft genome of Chromobacterium sp. F49.</title>
        <authorList>
            <person name="Hong K.W."/>
        </authorList>
    </citation>
    <scope>NUCLEOTIDE SEQUENCE [LARGE SCALE GENOMIC DNA]</scope>
    <source>
        <strain evidence="11">CN3</strain>
    </source>
</reference>
<keyword evidence="3 8" id="KW-0812">Transmembrane</keyword>
<evidence type="ECO:0000259" key="9">
    <source>
        <dbReference type="SMART" id="SM00563"/>
    </source>
</evidence>
<evidence type="ECO:0000256" key="5">
    <source>
        <dbReference type="ARBA" id="ARBA00023098"/>
    </source>
</evidence>
<feature type="domain" description="Phospholipid/glycerol acyltransferase" evidence="9">
    <location>
        <begin position="64"/>
        <end position="178"/>
    </location>
</feature>
<sequence>MPARLRLIARAGGMLAALVVYLILHGSWRALRLRSPWPPRFLGRIASVVGVRTTVIGSPAPRDVLYLANHQSWIDILAIAGASGSAFVAKGELRDAPLVGWLCTLNHTLFVDRGDRLGVARQIDTLRQALLADHPVTVFPEGTTSAPGELLPFKAALLGAIDPPPPGLRVQPVYLDYGDAREVAWLGDEPGTTNAARVLARPGRIALTIHFLEPFDPAGMGRKAVAARARDAIAAAMRRPQ</sequence>
<dbReference type="PANTHER" id="PTHR23063:SF52">
    <property type="entry name" value="LYSOPHOSPHATIDYLCHOLINE ACYLTRANSFERASE"/>
    <property type="match status" value="1"/>
</dbReference>
<comment type="subcellular location">
    <subcellularLocation>
        <location evidence="1">Membrane</location>
    </subcellularLocation>
</comment>
<evidence type="ECO:0000256" key="3">
    <source>
        <dbReference type="ARBA" id="ARBA00022692"/>
    </source>
</evidence>
<comment type="caution">
    <text evidence="10">The sequence shown here is derived from an EMBL/GenBank/DDBJ whole genome shotgun (WGS) entry which is preliminary data.</text>
</comment>
<dbReference type="SUPFAM" id="SSF69593">
    <property type="entry name" value="Glycerol-3-phosphate (1)-acyltransferase"/>
    <property type="match status" value="1"/>
</dbReference>
<keyword evidence="2" id="KW-0808">Transferase</keyword>
<keyword evidence="6 8" id="KW-0472">Membrane</keyword>
<dbReference type="InterPro" id="IPR002123">
    <property type="entry name" value="Plipid/glycerol_acylTrfase"/>
</dbReference>
<accession>A0ABR5YF32</accession>